<proteinExistence type="predicted"/>
<reference evidence="2 3" key="1">
    <citation type="submission" date="2014-03" db="EMBL/GenBank/DDBJ databases">
        <title>Draft genome sequence of the novel thermoacidophilic archaea Acidianus copahuensis ALE1 strain, isolated from Copahue volcanic area in Neuquen Argentina.</title>
        <authorList>
            <person name="Urbieta M.S."/>
            <person name="Rascovan N."/>
            <person name="Castro C."/>
            <person name="Revale S."/>
            <person name="Giaveno M.A."/>
            <person name="Vazquez M.P."/>
            <person name="Donati E.R."/>
        </authorList>
    </citation>
    <scope>NUCLEOTIDE SEQUENCE [LARGE SCALE GENOMIC DNA]</scope>
    <source>
        <strain evidence="2 3">ALE1</strain>
    </source>
</reference>
<evidence type="ECO:0000313" key="2">
    <source>
        <dbReference type="EMBL" id="EZQ10598.1"/>
    </source>
</evidence>
<sequence>MEEIAVIDLGYNSIRLSLFQRNSRNSFRTLGSMKNFTRLGEGVDEGGDIKEDKVQNAEKIMAKFRDVLERRGIETVYPLGTSAFRLARNGEEVAKRLSKSLGWDVEILPGEEEGRLAALGALNSLPFSDGIIFELGGGSLEIAYVKNRSLGKIFHFPLGALRLTKLYKNQEEMRKEIRGYLYSLPIWIPPTLIGSGGNVRSVGRFIMQMDNVKFNHVHGYVIPRDKISSLAKSIWTMNPEEIASFPGIGKERALTVKASLLVMEELTTFFDSQNIMVSEFGMREGKIMRGEEISLIDMRNSWLWAMADFMNLKPPSDIWLEAEKITGSELAGISAYISHLFKEAGWGDPFDTCYKYLLKALVPGFSKRDLGLISAICKGASSKVKKKDLQKLGIGDTKLDKVREMSKEVKKVVKMFPIGVY</sequence>
<gene>
    <name evidence="2" type="ORF">CM19_04000</name>
</gene>
<dbReference type="Proteomes" id="UP000024332">
    <property type="component" value="Unassembled WGS sequence"/>
</dbReference>
<organism evidence="2 3">
    <name type="scientific">Candidatus Acidianus copahuensis</name>
    <dbReference type="NCBI Taxonomy" id="1160895"/>
    <lineage>
        <taxon>Archaea</taxon>
        <taxon>Thermoproteota</taxon>
        <taxon>Thermoprotei</taxon>
        <taxon>Sulfolobales</taxon>
        <taxon>Sulfolobaceae</taxon>
        <taxon>Acidianus</taxon>
    </lineage>
</organism>
<name>A0A031LU14_9CREN</name>
<dbReference type="AlphaFoldDB" id="A0A031LU14"/>
<dbReference type="InterPro" id="IPR050273">
    <property type="entry name" value="GppA/Ppx_hydrolase"/>
</dbReference>
<dbReference type="OrthoDB" id="10802at2157"/>
<feature type="domain" description="Ppx/GppA phosphatase N-terminal" evidence="1">
    <location>
        <begin position="24"/>
        <end position="289"/>
    </location>
</feature>
<dbReference type="InterPro" id="IPR043129">
    <property type="entry name" value="ATPase_NBD"/>
</dbReference>
<evidence type="ECO:0000259" key="1">
    <source>
        <dbReference type="Pfam" id="PF02541"/>
    </source>
</evidence>
<dbReference type="Pfam" id="PF02541">
    <property type="entry name" value="Ppx-GppA"/>
    <property type="match status" value="1"/>
</dbReference>
<dbReference type="EMBL" id="JFZT01000021">
    <property type="protein sequence ID" value="EZQ10598.1"/>
    <property type="molecule type" value="Genomic_DNA"/>
</dbReference>
<dbReference type="RefSeq" id="WP_048099103.1">
    <property type="nucleotide sequence ID" value="NZ_JFZT01000021.1"/>
</dbReference>
<comment type="caution">
    <text evidence="2">The sequence shown here is derived from an EMBL/GenBank/DDBJ whole genome shotgun (WGS) entry which is preliminary data.</text>
</comment>
<protein>
    <submittedName>
        <fullName evidence="2">Phosphatase</fullName>
    </submittedName>
</protein>
<dbReference type="PANTHER" id="PTHR30005">
    <property type="entry name" value="EXOPOLYPHOSPHATASE"/>
    <property type="match status" value="1"/>
</dbReference>
<dbReference type="InterPro" id="IPR003695">
    <property type="entry name" value="Ppx_GppA_N"/>
</dbReference>
<dbReference type="Gene3D" id="3.30.420.150">
    <property type="entry name" value="Exopolyphosphatase. Domain 2"/>
    <property type="match status" value="1"/>
</dbReference>
<evidence type="ECO:0000313" key="3">
    <source>
        <dbReference type="Proteomes" id="UP000024332"/>
    </source>
</evidence>
<accession>A0A031LU14</accession>
<dbReference type="CDD" id="cd24052">
    <property type="entry name" value="ASKHA_NBD_HpPPX-GppA-like"/>
    <property type="match status" value="1"/>
</dbReference>
<dbReference type="STRING" id="1160895.CM19_04000"/>
<dbReference type="SUPFAM" id="SSF53067">
    <property type="entry name" value="Actin-like ATPase domain"/>
    <property type="match status" value="2"/>
</dbReference>
<dbReference type="GO" id="GO:0006357">
    <property type="term" value="P:regulation of transcription by RNA polymerase II"/>
    <property type="evidence" value="ECO:0007669"/>
    <property type="project" value="TreeGrafter"/>
</dbReference>
<dbReference type="Gene3D" id="3.30.420.40">
    <property type="match status" value="1"/>
</dbReference>
<dbReference type="PANTHER" id="PTHR30005:SF0">
    <property type="entry name" value="RETROGRADE REGULATION PROTEIN 2"/>
    <property type="match status" value="1"/>
</dbReference>
<keyword evidence="3" id="KW-1185">Reference proteome</keyword>